<gene>
    <name evidence="1" type="ORF">DEBURN_LOCUS7405</name>
</gene>
<comment type="caution">
    <text evidence="1">The sequence shown here is derived from an EMBL/GenBank/DDBJ whole genome shotgun (WGS) entry which is preliminary data.</text>
</comment>
<dbReference type="Gene3D" id="3.80.10.10">
    <property type="entry name" value="Ribonuclease Inhibitor"/>
    <property type="match status" value="1"/>
</dbReference>
<proteinExistence type="predicted"/>
<protein>
    <submittedName>
        <fullName evidence="1">7168_t:CDS:1</fullName>
    </submittedName>
</protein>
<organism evidence="1 2">
    <name type="scientific">Diversispora eburnea</name>
    <dbReference type="NCBI Taxonomy" id="1213867"/>
    <lineage>
        <taxon>Eukaryota</taxon>
        <taxon>Fungi</taxon>
        <taxon>Fungi incertae sedis</taxon>
        <taxon>Mucoromycota</taxon>
        <taxon>Glomeromycotina</taxon>
        <taxon>Glomeromycetes</taxon>
        <taxon>Diversisporales</taxon>
        <taxon>Diversisporaceae</taxon>
        <taxon>Diversispora</taxon>
    </lineage>
</organism>
<keyword evidence="2" id="KW-1185">Reference proteome</keyword>
<dbReference type="InterPro" id="IPR032675">
    <property type="entry name" value="LRR_dom_sf"/>
</dbReference>
<sequence length="354" mass="41658">MAHVLVNDVLREIFLHLVNPNPFTGIYTIDDLHNLYQCILVNRTWCSIAIPILWSQPFHFLKENPDSGTANEHKMSSMEICEYRRPPMFNYPGFMRSMWYETMVQAIEAWCLELSEIMNPDNENTAMNEQEDKLIDNAEIVVMKSVLKLCLNKGARLNCLFLHPDRLDELNDELYEMLLVNEEFKDLVSSIKTLEINGMIRKNNVYLMLSKRCRKLECLYIHSLWARNHDKKYVDNFGNAITTLITSQHSLRYFTLSNCKAYARAIVPPLKHQSSSLRYIRFENVDFRGCDPWESVAECKRIELLEVYECSNLNEEMVAPVINARFGKEFEARYVSSNQCQKFEDWVDKQNYNR</sequence>
<dbReference type="AlphaFoldDB" id="A0A9N9BAP2"/>
<evidence type="ECO:0000313" key="2">
    <source>
        <dbReference type="Proteomes" id="UP000789706"/>
    </source>
</evidence>
<dbReference type="Proteomes" id="UP000789706">
    <property type="component" value="Unassembled WGS sequence"/>
</dbReference>
<dbReference type="EMBL" id="CAJVPK010000889">
    <property type="protein sequence ID" value="CAG8557295.1"/>
    <property type="molecule type" value="Genomic_DNA"/>
</dbReference>
<reference evidence="1" key="1">
    <citation type="submission" date="2021-06" db="EMBL/GenBank/DDBJ databases">
        <authorList>
            <person name="Kallberg Y."/>
            <person name="Tangrot J."/>
            <person name="Rosling A."/>
        </authorList>
    </citation>
    <scope>NUCLEOTIDE SEQUENCE</scope>
    <source>
        <strain evidence="1">AZ414A</strain>
    </source>
</reference>
<evidence type="ECO:0000313" key="1">
    <source>
        <dbReference type="EMBL" id="CAG8557295.1"/>
    </source>
</evidence>
<accession>A0A9N9BAP2</accession>
<dbReference type="OrthoDB" id="2401297at2759"/>
<dbReference type="SUPFAM" id="SSF52047">
    <property type="entry name" value="RNI-like"/>
    <property type="match status" value="1"/>
</dbReference>
<name>A0A9N9BAP2_9GLOM</name>